<comment type="caution">
    <text evidence="2">The sequence shown here is derived from an EMBL/GenBank/DDBJ whole genome shotgun (WGS) entry which is preliminary data.</text>
</comment>
<organism evidence="2 3">
    <name type="scientific">Pelagibacterium lentulum</name>
    <dbReference type="NCBI Taxonomy" id="2029865"/>
    <lineage>
        <taxon>Bacteria</taxon>
        <taxon>Pseudomonadati</taxon>
        <taxon>Pseudomonadota</taxon>
        <taxon>Alphaproteobacteria</taxon>
        <taxon>Hyphomicrobiales</taxon>
        <taxon>Devosiaceae</taxon>
        <taxon>Pelagibacterium</taxon>
    </lineage>
</organism>
<proteinExistence type="predicted"/>
<gene>
    <name evidence="2" type="ORF">GCM10011499_27300</name>
</gene>
<feature type="region of interest" description="Disordered" evidence="1">
    <location>
        <begin position="27"/>
        <end position="69"/>
    </location>
</feature>
<dbReference type="EMBL" id="BMKB01000004">
    <property type="protein sequence ID" value="GGA55702.1"/>
    <property type="molecule type" value="Genomic_DNA"/>
</dbReference>
<feature type="compositionally biased region" description="Acidic residues" evidence="1">
    <location>
        <begin position="60"/>
        <end position="69"/>
    </location>
</feature>
<sequence length="69" mass="7509">MGQDVRRRAPQLYLVGTGNSKIITRLRHPTPTYPVSPAGLTRGSVPQASAAKREPRVEPADEDEGGRGW</sequence>
<dbReference type="Proteomes" id="UP000596977">
    <property type="component" value="Unassembled WGS sequence"/>
</dbReference>
<evidence type="ECO:0000313" key="2">
    <source>
        <dbReference type="EMBL" id="GGA55702.1"/>
    </source>
</evidence>
<dbReference type="AlphaFoldDB" id="A0A916RFF2"/>
<name>A0A916RFF2_9HYPH</name>
<evidence type="ECO:0000256" key="1">
    <source>
        <dbReference type="SAM" id="MobiDB-lite"/>
    </source>
</evidence>
<accession>A0A916RFF2</accession>
<reference evidence="2 3" key="1">
    <citation type="journal article" date="2014" name="Int. J. Syst. Evol. Microbiol.">
        <title>Complete genome sequence of Corynebacterium casei LMG S-19264T (=DSM 44701T), isolated from a smear-ripened cheese.</title>
        <authorList>
            <consortium name="US DOE Joint Genome Institute (JGI-PGF)"/>
            <person name="Walter F."/>
            <person name="Albersmeier A."/>
            <person name="Kalinowski J."/>
            <person name="Ruckert C."/>
        </authorList>
    </citation>
    <scope>NUCLEOTIDE SEQUENCE [LARGE SCALE GENOMIC DNA]</scope>
    <source>
        <strain evidence="2 3">CGMCC 1.15896</strain>
    </source>
</reference>
<evidence type="ECO:0000313" key="3">
    <source>
        <dbReference type="Proteomes" id="UP000596977"/>
    </source>
</evidence>
<protein>
    <submittedName>
        <fullName evidence="2">Uncharacterized protein</fullName>
    </submittedName>
</protein>
<keyword evidence="3" id="KW-1185">Reference proteome</keyword>